<dbReference type="InterPro" id="IPR003593">
    <property type="entry name" value="AAA+_ATPase"/>
</dbReference>
<dbReference type="InterPro" id="IPR058031">
    <property type="entry name" value="AAA_lid_NorR"/>
</dbReference>
<keyword evidence="4" id="KW-0804">Transcription</keyword>
<keyword evidence="2" id="KW-0067">ATP-binding</keyword>
<dbReference type="SUPFAM" id="SSF52540">
    <property type="entry name" value="P-loop containing nucleoside triphosphate hydrolases"/>
    <property type="match status" value="1"/>
</dbReference>
<dbReference type="PROSITE" id="PS50045">
    <property type="entry name" value="SIGMA54_INTERACT_4"/>
    <property type="match status" value="1"/>
</dbReference>
<comment type="caution">
    <text evidence="6">The sequence shown here is derived from an EMBL/GenBank/DDBJ whole genome shotgun (WGS) entry which is preliminary data.</text>
</comment>
<dbReference type="Gene3D" id="1.10.8.60">
    <property type="match status" value="1"/>
</dbReference>
<dbReference type="PRINTS" id="PR01590">
    <property type="entry name" value="HTHFIS"/>
</dbReference>
<dbReference type="RefSeq" id="WP_405281788.1">
    <property type="nucleotide sequence ID" value="NZ_JBBHLI010000016.1"/>
</dbReference>
<evidence type="ECO:0000313" key="6">
    <source>
        <dbReference type="EMBL" id="MEK9502867.1"/>
    </source>
</evidence>
<evidence type="ECO:0000256" key="1">
    <source>
        <dbReference type="ARBA" id="ARBA00022741"/>
    </source>
</evidence>
<keyword evidence="1" id="KW-0547">Nucleotide-binding</keyword>
<keyword evidence="7" id="KW-1185">Reference proteome</keyword>
<dbReference type="InterPro" id="IPR009057">
    <property type="entry name" value="Homeodomain-like_sf"/>
</dbReference>
<dbReference type="InterPro" id="IPR027417">
    <property type="entry name" value="P-loop_NTPase"/>
</dbReference>
<gene>
    <name evidence="6" type="ORF">WI372_17865</name>
</gene>
<dbReference type="InterPro" id="IPR002197">
    <property type="entry name" value="HTH_Fis"/>
</dbReference>
<protein>
    <submittedName>
        <fullName evidence="6">Sigma-54 dependent transcriptional regulator</fullName>
    </submittedName>
</protein>
<sequence>MILVSTHDLPRAGALRTALSEAGFEVELVTPDERLDRQDAALLLALTGGLEGGAEGLVRQARRILEVPVVAWAPWRGGSVPEVAEVFAPSSSVDEVALVGGRLAERTRLQRVTGIVGATDAMQEVLERVVQIAPVSSTVLVTGESGTGKELVARGIHLLSPRRHKPFIAVNVAALPDTLLESELFGHEKGAFTGAIDSRKGLFELAESGTIFLDEIGEMPLATQTKLLRVLEQREFLRVGGEKPRRIDVRIVAATNQDLRDLVRTREFRQDLYYRLNVLHISLPPLRERRADIPLLVRQFSRELAERVGRPFPGITDEAMEILARHSWPGNVRELRNLVESMVVLAPGSPIQPRDIPAEIQRGDAGGGSRLLPVPIPRAAEQGGAGDLRPQLEFIFRTLVEMRVDIDDLRKDFEAWRDDVPRMGGSEVGVLSKGLPADPGDSGAGLWPDAPILDPDDEVEPGAPDGVVVYRDGMTMEDLEREAITAALRAVGGNRRKAAERLEIGERTLYRKIKKFGLDQ</sequence>
<evidence type="ECO:0000256" key="2">
    <source>
        <dbReference type="ARBA" id="ARBA00022840"/>
    </source>
</evidence>
<evidence type="ECO:0000259" key="5">
    <source>
        <dbReference type="PROSITE" id="PS50045"/>
    </source>
</evidence>
<dbReference type="SUPFAM" id="SSF46689">
    <property type="entry name" value="Homeodomain-like"/>
    <property type="match status" value="1"/>
</dbReference>
<dbReference type="Gene3D" id="1.10.10.60">
    <property type="entry name" value="Homeodomain-like"/>
    <property type="match status" value="1"/>
</dbReference>
<dbReference type="SMART" id="SM00382">
    <property type="entry name" value="AAA"/>
    <property type="match status" value="1"/>
</dbReference>
<dbReference type="PROSITE" id="PS00688">
    <property type="entry name" value="SIGMA54_INTERACT_3"/>
    <property type="match status" value="1"/>
</dbReference>
<dbReference type="PANTHER" id="PTHR32071">
    <property type="entry name" value="TRANSCRIPTIONAL REGULATORY PROTEIN"/>
    <property type="match status" value="1"/>
</dbReference>
<dbReference type="InterPro" id="IPR025944">
    <property type="entry name" value="Sigma_54_int_dom_CS"/>
</dbReference>
<dbReference type="CDD" id="cd00009">
    <property type="entry name" value="AAA"/>
    <property type="match status" value="1"/>
</dbReference>
<evidence type="ECO:0000256" key="3">
    <source>
        <dbReference type="ARBA" id="ARBA00023015"/>
    </source>
</evidence>
<feature type="domain" description="Sigma-54 factor interaction" evidence="5">
    <location>
        <begin position="115"/>
        <end position="344"/>
    </location>
</feature>
<keyword evidence="3" id="KW-0805">Transcription regulation</keyword>
<dbReference type="PANTHER" id="PTHR32071:SF57">
    <property type="entry name" value="C4-DICARBOXYLATE TRANSPORT TRANSCRIPTIONAL REGULATORY PROTEIN DCTD"/>
    <property type="match status" value="1"/>
</dbReference>
<dbReference type="InterPro" id="IPR025662">
    <property type="entry name" value="Sigma_54_int_dom_ATP-bd_1"/>
</dbReference>
<dbReference type="Proteomes" id="UP001484239">
    <property type="component" value="Unassembled WGS sequence"/>
</dbReference>
<dbReference type="PROSITE" id="PS00675">
    <property type="entry name" value="SIGMA54_INTERACT_1"/>
    <property type="match status" value="1"/>
</dbReference>
<dbReference type="Pfam" id="PF25601">
    <property type="entry name" value="AAA_lid_14"/>
    <property type="match status" value="1"/>
</dbReference>
<evidence type="ECO:0000256" key="4">
    <source>
        <dbReference type="ARBA" id="ARBA00023163"/>
    </source>
</evidence>
<dbReference type="Pfam" id="PF02954">
    <property type="entry name" value="HTH_8"/>
    <property type="match status" value="1"/>
</dbReference>
<proteinExistence type="predicted"/>
<accession>A0ABU9EFD5</accession>
<evidence type="ECO:0000313" key="7">
    <source>
        <dbReference type="Proteomes" id="UP001484239"/>
    </source>
</evidence>
<dbReference type="Gene3D" id="3.40.50.300">
    <property type="entry name" value="P-loop containing nucleotide triphosphate hydrolases"/>
    <property type="match status" value="1"/>
</dbReference>
<dbReference type="Pfam" id="PF00158">
    <property type="entry name" value="Sigma54_activat"/>
    <property type="match status" value="1"/>
</dbReference>
<name>A0ABU9EFD5_9BACT</name>
<dbReference type="EMBL" id="JBBHLI010000016">
    <property type="protein sequence ID" value="MEK9502867.1"/>
    <property type="molecule type" value="Genomic_DNA"/>
</dbReference>
<dbReference type="InterPro" id="IPR002078">
    <property type="entry name" value="Sigma_54_int"/>
</dbReference>
<reference evidence="6 7" key="1">
    <citation type="submission" date="2024-02" db="EMBL/GenBank/DDBJ databases">
        <title>A novel Gemmatimonadota bacterium.</title>
        <authorList>
            <person name="Du Z.-J."/>
            <person name="Ye Y.-Q."/>
        </authorList>
    </citation>
    <scope>NUCLEOTIDE SEQUENCE [LARGE SCALE GENOMIC DNA]</scope>
    <source>
        <strain evidence="6 7">DH-20</strain>
    </source>
</reference>
<organism evidence="6 7">
    <name type="scientific">Gaopeijia maritima</name>
    <dbReference type="NCBI Taxonomy" id="3119007"/>
    <lineage>
        <taxon>Bacteria</taxon>
        <taxon>Pseudomonadati</taxon>
        <taxon>Gemmatimonadota</taxon>
        <taxon>Longimicrobiia</taxon>
        <taxon>Gaopeijiales</taxon>
        <taxon>Gaopeijiaceae</taxon>
        <taxon>Gaopeijia</taxon>
    </lineage>
</organism>